<keyword evidence="3" id="KW-0808">Transferase</keyword>
<evidence type="ECO:0000259" key="2">
    <source>
        <dbReference type="Pfam" id="PF13439"/>
    </source>
</evidence>
<dbReference type="Proteomes" id="UP000027466">
    <property type="component" value="Unassembled WGS sequence"/>
</dbReference>
<dbReference type="InterPro" id="IPR001296">
    <property type="entry name" value="Glyco_trans_1"/>
</dbReference>
<dbReference type="PANTHER" id="PTHR45947:SF3">
    <property type="entry name" value="SULFOQUINOVOSYL TRANSFERASE SQD2"/>
    <property type="match status" value="1"/>
</dbReference>
<feature type="domain" description="Glycosyltransferase subfamily 4-like N-terminal" evidence="2">
    <location>
        <begin position="57"/>
        <end position="231"/>
    </location>
</feature>
<organism evidence="3 4">
    <name type="scientific">Caballeronia glathei</name>
    <dbReference type="NCBI Taxonomy" id="60547"/>
    <lineage>
        <taxon>Bacteria</taxon>
        <taxon>Pseudomonadati</taxon>
        <taxon>Pseudomonadota</taxon>
        <taxon>Betaproteobacteria</taxon>
        <taxon>Burkholderiales</taxon>
        <taxon>Burkholderiaceae</taxon>
        <taxon>Caballeronia</taxon>
    </lineage>
</organism>
<gene>
    <name evidence="3" type="ORF">BG61_16125</name>
</gene>
<proteinExistence type="predicted"/>
<evidence type="ECO:0000313" key="4">
    <source>
        <dbReference type="Proteomes" id="UP000027466"/>
    </source>
</evidence>
<dbReference type="RefSeq" id="WP_035931039.1">
    <property type="nucleotide sequence ID" value="NZ_CADFFX010000016.1"/>
</dbReference>
<dbReference type="InterPro" id="IPR050194">
    <property type="entry name" value="Glycosyltransferase_grp1"/>
</dbReference>
<accession>A0A069PWC5</accession>
<dbReference type="GO" id="GO:0016757">
    <property type="term" value="F:glycosyltransferase activity"/>
    <property type="evidence" value="ECO:0007669"/>
    <property type="project" value="InterPro"/>
</dbReference>
<name>A0A069PWC5_9BURK</name>
<dbReference type="PANTHER" id="PTHR45947">
    <property type="entry name" value="SULFOQUINOVOSYL TRANSFERASE SQD2"/>
    <property type="match status" value="1"/>
</dbReference>
<evidence type="ECO:0000313" key="3">
    <source>
        <dbReference type="EMBL" id="KDR41636.1"/>
    </source>
</evidence>
<dbReference type="CDD" id="cd03804">
    <property type="entry name" value="GT4_WbaZ-like"/>
    <property type="match status" value="1"/>
</dbReference>
<dbReference type="Gene3D" id="3.40.50.2000">
    <property type="entry name" value="Glycogen Phosphorylase B"/>
    <property type="match status" value="3"/>
</dbReference>
<dbReference type="CDD" id="cd03801">
    <property type="entry name" value="GT4_PimA-like"/>
    <property type="match status" value="1"/>
</dbReference>
<protein>
    <submittedName>
        <fullName evidence="3">Glycosyl transferase family 1</fullName>
    </submittedName>
</protein>
<dbReference type="AlphaFoldDB" id="A0A069PWC5"/>
<evidence type="ECO:0000259" key="1">
    <source>
        <dbReference type="Pfam" id="PF00534"/>
    </source>
</evidence>
<dbReference type="Pfam" id="PF00534">
    <property type="entry name" value="Glycos_transf_1"/>
    <property type="match status" value="2"/>
</dbReference>
<dbReference type="EMBL" id="JFHC01000025">
    <property type="protein sequence ID" value="KDR41636.1"/>
    <property type="molecule type" value="Genomic_DNA"/>
</dbReference>
<reference evidence="3 4" key="1">
    <citation type="submission" date="2014-03" db="EMBL/GenBank/DDBJ databases">
        <title>Draft Genome Sequences of Four Burkholderia Strains.</title>
        <authorList>
            <person name="Liu X.Y."/>
            <person name="Li C.X."/>
            <person name="Xu J.H."/>
        </authorList>
    </citation>
    <scope>NUCLEOTIDE SEQUENCE [LARGE SCALE GENOMIC DNA]</scope>
    <source>
        <strain evidence="3 4">DSM 50014</strain>
    </source>
</reference>
<feature type="domain" description="Glycosyl transferase family 1" evidence="1">
    <location>
        <begin position="239"/>
        <end position="387"/>
    </location>
</feature>
<dbReference type="Pfam" id="PF13439">
    <property type="entry name" value="Glyco_transf_4"/>
    <property type="match status" value="2"/>
</dbReference>
<dbReference type="SUPFAM" id="SSF53756">
    <property type="entry name" value="UDP-Glycosyltransferase/glycogen phosphorylase"/>
    <property type="match status" value="2"/>
</dbReference>
<dbReference type="STRING" id="60547.GCA_000751215_02705"/>
<keyword evidence="4" id="KW-1185">Reference proteome</keyword>
<dbReference type="InterPro" id="IPR028098">
    <property type="entry name" value="Glyco_trans_4-like_N"/>
</dbReference>
<feature type="domain" description="Glycosyltransferase subfamily 4-like N-terminal" evidence="2">
    <location>
        <begin position="505"/>
        <end position="617"/>
    </location>
</feature>
<sequence length="828" mass="91721">MTQTVDEVLIEPAQTRLDLREPPPVGMPGARPVRAERAAPKVPRVAIVHDWLVAYAGAERVLEQIIACFPDADIFSVVDFMDERACLQGKRVTTSFIQKLPFAKKKYRGYLPLMPLAIEQLDVSGYDLVISSSHAVAKGVLTGPDQIHISYVHSPIRYAWDLQHQYLRQSNLTAGMKSMMARIVLHYMRTWDIRTSNSVDHFIANSAFIARRIHKVYHRDAHVIFPPVDVDAFQLNEIKDDFYLTASRMVPYKKIDLIVEAFAKMPERRLVVIGDGPDMRKIRAKASPNVEIMGYQPFSVLHDRMRRAKAFVFAAEEDFGISVVEAQACGTPVIAYGKGGALETVRDASHAEPTGIFFDEQSIESIVDAVQEFELGAVAFRPADCRANAQRFSIGHFRESLRAHVGHVAPHFVLPPMREDDIDDRKGEVKEAAQASDLRVLAVDQSGALGGAELSMLEVVKNMRGDVQTLLFDDGPFRIALEAVGVKVDVLDGAALGNVRKDGIKRPGAGMLGGVLKLLRGTLAKSRDADVIYVNTQRAMVIGAIAGLISRRPVVWHLRDIVSEDHFGRTQLTIIKWCTKLMLEHVIANSTASATAVTALTRLREERLDVVFNGISADPFTDLEAVAQHELRDRFGLPRDAFLVGSFSRLARWKGQHVLLEALRECPEMHAVFVGAALFGEDAYEAELRAFVAEHGLADRVHFLGFQHDIAACMKAVDIVTHTSIMPEPFGRVIIEGMLSKRPVVAARAGGVIDIVKDRENAILCEPGDARALAQALDELAGDASLRERLVHAGYANAVNRFGTRRYVESVEKILNRVASKKRRRVAV</sequence>
<feature type="domain" description="Glycosyl transferase family 1" evidence="1">
    <location>
        <begin position="630"/>
        <end position="795"/>
    </location>
</feature>
<comment type="caution">
    <text evidence="3">The sequence shown here is derived from an EMBL/GenBank/DDBJ whole genome shotgun (WGS) entry which is preliminary data.</text>
</comment>